<comment type="caution">
    <text evidence="1">The sequence shown here is derived from an EMBL/GenBank/DDBJ whole genome shotgun (WGS) entry which is preliminary data.</text>
</comment>
<reference evidence="1" key="2">
    <citation type="submission" date="2021-02" db="EMBL/GenBank/DDBJ databases">
        <authorList>
            <person name="Kimball J.A."/>
            <person name="Haas M.W."/>
            <person name="Macchietto M."/>
            <person name="Kono T."/>
            <person name="Duquette J."/>
            <person name="Shao M."/>
        </authorList>
    </citation>
    <scope>NUCLEOTIDE SEQUENCE</scope>
    <source>
        <tissue evidence="1">Fresh leaf tissue</tissue>
    </source>
</reference>
<proteinExistence type="predicted"/>
<keyword evidence="2" id="KW-1185">Reference proteome</keyword>
<accession>A0A8J5VEK1</accession>
<reference evidence="1" key="1">
    <citation type="journal article" date="2021" name="bioRxiv">
        <title>Whole Genome Assembly and Annotation of Northern Wild Rice, Zizania palustris L., Supports a Whole Genome Duplication in the Zizania Genus.</title>
        <authorList>
            <person name="Haas M."/>
            <person name="Kono T."/>
            <person name="Macchietto M."/>
            <person name="Millas R."/>
            <person name="McGilp L."/>
            <person name="Shao M."/>
            <person name="Duquette J."/>
            <person name="Hirsch C.N."/>
            <person name="Kimball J."/>
        </authorList>
    </citation>
    <scope>NUCLEOTIDE SEQUENCE</scope>
    <source>
        <tissue evidence="1">Fresh leaf tissue</tissue>
    </source>
</reference>
<evidence type="ECO:0000313" key="2">
    <source>
        <dbReference type="Proteomes" id="UP000729402"/>
    </source>
</evidence>
<protein>
    <recommendedName>
        <fullName evidence="3">Reverse transcriptase zinc-binding domain-containing protein</fullName>
    </recommendedName>
</protein>
<dbReference type="OrthoDB" id="684023at2759"/>
<gene>
    <name evidence="1" type="ORF">GUJ93_ZPchr0715g29018</name>
</gene>
<name>A0A8J5VEK1_ZIZPA</name>
<dbReference type="PANTHER" id="PTHR36617">
    <property type="entry name" value="PROTEIN, PUTATIVE-RELATED"/>
    <property type="match status" value="1"/>
</dbReference>
<dbReference type="AlphaFoldDB" id="A0A8J5VEK1"/>
<evidence type="ECO:0000313" key="1">
    <source>
        <dbReference type="EMBL" id="KAG8044358.1"/>
    </source>
</evidence>
<dbReference type="PANTHER" id="PTHR36617:SF5">
    <property type="entry name" value="OS05G0421675 PROTEIN"/>
    <property type="match status" value="1"/>
</dbReference>
<evidence type="ECO:0008006" key="3">
    <source>
        <dbReference type="Google" id="ProtNLM"/>
    </source>
</evidence>
<sequence length="149" mass="17172">MMKWQALCAPKNVGGIGFVDGRAINQTLLCKWIYNIEKGTNSICYDLLRRKYNLDRGFFQIDPHGGHFFWKGLHKVKTWARLGCGFVVKKGTRVSFWHDVWYGDTPLKTQFHKIYELCHPTDLTVSETMDMYHTGGLLCRSLRPTDIGG</sequence>
<dbReference type="EMBL" id="JAAALK010000748">
    <property type="protein sequence ID" value="KAG8044358.1"/>
    <property type="molecule type" value="Genomic_DNA"/>
</dbReference>
<organism evidence="1 2">
    <name type="scientific">Zizania palustris</name>
    <name type="common">Northern wild rice</name>
    <dbReference type="NCBI Taxonomy" id="103762"/>
    <lineage>
        <taxon>Eukaryota</taxon>
        <taxon>Viridiplantae</taxon>
        <taxon>Streptophyta</taxon>
        <taxon>Embryophyta</taxon>
        <taxon>Tracheophyta</taxon>
        <taxon>Spermatophyta</taxon>
        <taxon>Magnoliopsida</taxon>
        <taxon>Liliopsida</taxon>
        <taxon>Poales</taxon>
        <taxon>Poaceae</taxon>
        <taxon>BOP clade</taxon>
        <taxon>Oryzoideae</taxon>
        <taxon>Oryzeae</taxon>
        <taxon>Zizaniinae</taxon>
        <taxon>Zizania</taxon>
    </lineage>
</organism>
<dbReference type="Proteomes" id="UP000729402">
    <property type="component" value="Unassembled WGS sequence"/>
</dbReference>